<comment type="caution">
    <text evidence="2">The sequence shown here is derived from an EMBL/GenBank/DDBJ whole genome shotgun (WGS) entry which is preliminary data.</text>
</comment>
<keyword evidence="3" id="KW-1185">Reference proteome</keyword>
<name>A0ABX9DAP7_9RHOB</name>
<protein>
    <submittedName>
        <fullName evidence="2">Uncharacterized protein</fullName>
    </submittedName>
</protein>
<organism evidence="2 3">
    <name type="scientific">Rhodovulum viride</name>
    <dbReference type="NCBI Taxonomy" id="1231134"/>
    <lineage>
        <taxon>Bacteria</taxon>
        <taxon>Pseudomonadati</taxon>
        <taxon>Pseudomonadota</taxon>
        <taxon>Alphaproteobacteria</taxon>
        <taxon>Rhodobacterales</taxon>
        <taxon>Paracoccaceae</taxon>
        <taxon>Rhodovulum</taxon>
    </lineage>
</organism>
<feature type="transmembrane region" description="Helical" evidence="1">
    <location>
        <begin position="166"/>
        <end position="186"/>
    </location>
</feature>
<keyword evidence="1" id="KW-0472">Membrane</keyword>
<dbReference type="EMBL" id="MUAV01000065">
    <property type="protein sequence ID" value="RAP39399.1"/>
    <property type="molecule type" value="Genomic_DNA"/>
</dbReference>
<evidence type="ECO:0000256" key="1">
    <source>
        <dbReference type="SAM" id="Phobius"/>
    </source>
</evidence>
<gene>
    <name evidence="2" type="ORF">BYZ73_20745</name>
</gene>
<feature type="transmembrane region" description="Helical" evidence="1">
    <location>
        <begin position="229"/>
        <end position="254"/>
    </location>
</feature>
<reference evidence="2 3" key="1">
    <citation type="submission" date="2017-01" db="EMBL/GenBank/DDBJ databases">
        <title>Genome sequence of Rhodovulum viride JA756.</title>
        <authorList>
            <person name="Lakshmi K.V."/>
            <person name="Tushar L.D."/>
            <person name="Sasikala C."/>
            <person name="Venkataramana C."/>
        </authorList>
    </citation>
    <scope>NUCLEOTIDE SEQUENCE [LARGE SCALE GENOMIC DNA]</scope>
    <source>
        <strain evidence="2 3">JA756</strain>
    </source>
</reference>
<dbReference type="Proteomes" id="UP000248659">
    <property type="component" value="Unassembled WGS sequence"/>
</dbReference>
<feature type="transmembrane region" description="Helical" evidence="1">
    <location>
        <begin position="292"/>
        <end position="314"/>
    </location>
</feature>
<evidence type="ECO:0000313" key="3">
    <source>
        <dbReference type="Proteomes" id="UP000248659"/>
    </source>
</evidence>
<evidence type="ECO:0000313" key="2">
    <source>
        <dbReference type="EMBL" id="RAP39399.1"/>
    </source>
</evidence>
<feature type="transmembrane region" description="Helical" evidence="1">
    <location>
        <begin position="366"/>
        <end position="391"/>
    </location>
</feature>
<keyword evidence="1" id="KW-0812">Transmembrane</keyword>
<feature type="transmembrane region" description="Helical" evidence="1">
    <location>
        <begin position="23"/>
        <end position="41"/>
    </location>
</feature>
<proteinExistence type="predicted"/>
<feature type="transmembrane region" description="Helical" evidence="1">
    <location>
        <begin position="198"/>
        <end position="222"/>
    </location>
</feature>
<sequence>MIAALTIAILTVGVPDLKSHWYVWAYAILFLLILGLVSFALESPKDASRITRILKRRDGPMLYTATVSRVLNGMPRILTPENAEENPLPSKGILAKIAWWITPRAVDQADIERLQRNPWSWPVLDFALKLAVLYPLLLAFVQWGITGRTTGIGSLPLFLEEERDPLRYAAIGGIALMLVSGIVASATQRPKLKKAADIPLLFGSSLAVPVAFGGLGGVAVAIAGGGAVALAVIFAGSFAVACAVAFAITAASISAVSGEIGILGGYAVGDAAVVAVAFAGIAGIACQYKRGLAGYAILLSILFAASFTAILMLPDVKAEPGEFEPRILLLLLGVFPIVNAVFDYFSYGVTIWLVRKGASKEGGGTLLLGAADVLCAAMIFFALSASLVAIIEMINRLAGGTVFDVAALLEDIEGRPEDHWWVFGMIFSTLIPTLVHLFIVALSAITWLPPKARERIEAGIAAGKDDGGAFQVAALATALIYTAYAALITYGVVAGLTWLWSVREPILTTYLNAINWWAKLIGAIPAS</sequence>
<keyword evidence="1" id="KW-1133">Transmembrane helix</keyword>
<feature type="transmembrane region" description="Helical" evidence="1">
    <location>
        <begin position="126"/>
        <end position="145"/>
    </location>
</feature>
<feature type="transmembrane region" description="Helical" evidence="1">
    <location>
        <begin position="420"/>
        <end position="448"/>
    </location>
</feature>
<feature type="transmembrane region" description="Helical" evidence="1">
    <location>
        <begin position="260"/>
        <end position="285"/>
    </location>
</feature>
<accession>A0ABX9DAP7</accession>
<feature type="transmembrane region" description="Helical" evidence="1">
    <location>
        <begin position="469"/>
        <end position="500"/>
    </location>
</feature>
<feature type="transmembrane region" description="Helical" evidence="1">
    <location>
        <begin position="326"/>
        <end position="354"/>
    </location>
</feature>